<feature type="region of interest" description="Disordered" evidence="2">
    <location>
        <begin position="141"/>
        <end position="165"/>
    </location>
</feature>
<dbReference type="PROSITE" id="PS51915">
    <property type="entry name" value="ZAD"/>
    <property type="match status" value="1"/>
</dbReference>
<feature type="domain" description="ZAD" evidence="3">
    <location>
        <begin position="1"/>
        <end position="42"/>
    </location>
</feature>
<evidence type="ECO:0000313" key="4">
    <source>
        <dbReference type="EMBL" id="KAF2888402.1"/>
    </source>
</evidence>
<dbReference type="Proteomes" id="UP000801492">
    <property type="component" value="Unassembled WGS sequence"/>
</dbReference>
<comment type="caution">
    <text evidence="1">Lacks conserved residue(s) required for the propagation of feature annotation.</text>
</comment>
<dbReference type="EMBL" id="VTPC01077639">
    <property type="protein sequence ID" value="KAF2888402.1"/>
    <property type="molecule type" value="Genomic_DNA"/>
</dbReference>
<feature type="compositionally biased region" description="Basic residues" evidence="2">
    <location>
        <begin position="149"/>
        <end position="161"/>
    </location>
</feature>
<keyword evidence="1" id="KW-0479">Metal-binding</keyword>
<dbReference type="InterPro" id="IPR012934">
    <property type="entry name" value="Znf_AD"/>
</dbReference>
<evidence type="ECO:0000256" key="1">
    <source>
        <dbReference type="PROSITE-ProRule" id="PRU01263"/>
    </source>
</evidence>
<keyword evidence="1" id="KW-0862">Zinc</keyword>
<evidence type="ECO:0000313" key="5">
    <source>
        <dbReference type="Proteomes" id="UP000801492"/>
    </source>
</evidence>
<reference evidence="4" key="1">
    <citation type="submission" date="2019-08" db="EMBL/GenBank/DDBJ databases">
        <title>The genome of the North American firefly Photinus pyralis.</title>
        <authorList>
            <consortium name="Photinus pyralis genome working group"/>
            <person name="Fallon T.R."/>
            <person name="Sander Lower S.E."/>
            <person name="Weng J.-K."/>
        </authorList>
    </citation>
    <scope>NUCLEOTIDE SEQUENCE</scope>
    <source>
        <strain evidence="4">TRF0915ILg1</strain>
        <tissue evidence="4">Whole body</tissue>
    </source>
</reference>
<protein>
    <recommendedName>
        <fullName evidence="3">ZAD domain-containing protein</fullName>
    </recommendedName>
</protein>
<dbReference type="SUPFAM" id="SSF57716">
    <property type="entry name" value="Glucocorticoid receptor-like (DNA-binding domain)"/>
    <property type="match status" value="1"/>
</dbReference>
<proteinExistence type="predicted"/>
<dbReference type="GO" id="GO:0008270">
    <property type="term" value="F:zinc ion binding"/>
    <property type="evidence" value="ECO:0007669"/>
    <property type="project" value="UniProtKB-KW"/>
</dbReference>
<dbReference type="Pfam" id="PF07776">
    <property type="entry name" value="zf-AD"/>
    <property type="match status" value="1"/>
</dbReference>
<sequence>MIQVEKNDNLPQNICESCVQLLLQLYEFKQQCQQSDLLLRIVLNQESNIKQEGEVKVEETIISNEEDDVITEDSVQNSEKLHTGIVKEGIRDNKELVSEGMAKNHKEADGEFIEKIVDNNDISSVMLVEDTATFIEQTVTNKKEEKPVKGSKRKTSQHLTKKRPECYKPISSKVLKQHMKTHTKEKPFACQICSKRFI</sequence>
<dbReference type="SUPFAM" id="SSF57667">
    <property type="entry name" value="beta-beta-alpha zinc fingers"/>
    <property type="match status" value="1"/>
</dbReference>
<gene>
    <name evidence="4" type="ORF">ILUMI_17772</name>
</gene>
<evidence type="ECO:0000259" key="3">
    <source>
        <dbReference type="PROSITE" id="PS51915"/>
    </source>
</evidence>
<dbReference type="Gene3D" id="3.30.160.60">
    <property type="entry name" value="Classic Zinc Finger"/>
    <property type="match status" value="1"/>
</dbReference>
<comment type="caution">
    <text evidence="4">The sequence shown here is derived from an EMBL/GenBank/DDBJ whole genome shotgun (WGS) entry which is preliminary data.</text>
</comment>
<dbReference type="GO" id="GO:0005634">
    <property type="term" value="C:nucleus"/>
    <property type="evidence" value="ECO:0007669"/>
    <property type="project" value="InterPro"/>
</dbReference>
<keyword evidence="5" id="KW-1185">Reference proteome</keyword>
<keyword evidence="1" id="KW-0863">Zinc-finger</keyword>
<evidence type="ECO:0000256" key="2">
    <source>
        <dbReference type="SAM" id="MobiDB-lite"/>
    </source>
</evidence>
<dbReference type="OrthoDB" id="8117402at2759"/>
<name>A0A8K0G4S0_IGNLU</name>
<dbReference type="Gene3D" id="3.40.1800.20">
    <property type="match status" value="1"/>
</dbReference>
<dbReference type="InterPro" id="IPR036236">
    <property type="entry name" value="Znf_C2H2_sf"/>
</dbReference>
<organism evidence="4 5">
    <name type="scientific">Ignelater luminosus</name>
    <name type="common">Cucubano</name>
    <name type="synonym">Pyrophorus luminosus</name>
    <dbReference type="NCBI Taxonomy" id="2038154"/>
    <lineage>
        <taxon>Eukaryota</taxon>
        <taxon>Metazoa</taxon>
        <taxon>Ecdysozoa</taxon>
        <taxon>Arthropoda</taxon>
        <taxon>Hexapoda</taxon>
        <taxon>Insecta</taxon>
        <taxon>Pterygota</taxon>
        <taxon>Neoptera</taxon>
        <taxon>Endopterygota</taxon>
        <taxon>Coleoptera</taxon>
        <taxon>Polyphaga</taxon>
        <taxon>Elateriformia</taxon>
        <taxon>Elateroidea</taxon>
        <taxon>Elateridae</taxon>
        <taxon>Agrypninae</taxon>
        <taxon>Pyrophorini</taxon>
        <taxon>Ignelater</taxon>
    </lineage>
</organism>
<dbReference type="AlphaFoldDB" id="A0A8K0G4S0"/>
<accession>A0A8K0G4S0</accession>